<dbReference type="Proteomes" id="UP000694580">
    <property type="component" value="Chromosome 18"/>
</dbReference>
<evidence type="ECO:0000256" key="8">
    <source>
        <dbReference type="ARBA" id="ARBA00023242"/>
    </source>
</evidence>
<dbReference type="PANTHER" id="PTHR45718">
    <property type="entry name" value="TRANSCRIPTIONAL ACTIVATOR CUBITUS INTERRUPTUS"/>
    <property type="match status" value="1"/>
</dbReference>
<dbReference type="FunFam" id="3.30.160.60:FF:000035">
    <property type="entry name" value="Zinc finger protein ZIC 1"/>
    <property type="match status" value="1"/>
</dbReference>
<accession>A0AAY4CPY0</accession>
<dbReference type="PROSITE" id="PS50157">
    <property type="entry name" value="ZINC_FINGER_C2H2_2"/>
    <property type="match status" value="4"/>
</dbReference>
<name>A0AAY4CPY0_9TELE</name>
<evidence type="ECO:0000256" key="2">
    <source>
        <dbReference type="ARBA" id="ARBA00010831"/>
    </source>
</evidence>
<dbReference type="SUPFAM" id="SSF57667">
    <property type="entry name" value="beta-beta-alpha zinc fingers"/>
    <property type="match status" value="2"/>
</dbReference>
<dbReference type="PANTHER" id="PTHR45718:SF8">
    <property type="entry name" value="GLIS FAMILY ZINC FINGER 2"/>
    <property type="match status" value="1"/>
</dbReference>
<reference evidence="11" key="3">
    <citation type="submission" date="2025-09" db="UniProtKB">
        <authorList>
            <consortium name="Ensembl"/>
        </authorList>
    </citation>
    <scope>IDENTIFICATION</scope>
</reference>
<gene>
    <name evidence="11" type="primary">zic6</name>
</gene>
<evidence type="ECO:0000313" key="12">
    <source>
        <dbReference type="Proteomes" id="UP000694580"/>
    </source>
</evidence>
<dbReference type="GO" id="GO:0005634">
    <property type="term" value="C:nucleus"/>
    <property type="evidence" value="ECO:0007669"/>
    <property type="project" value="UniProtKB-SubCell"/>
</dbReference>
<dbReference type="Pfam" id="PF00096">
    <property type="entry name" value="zf-C2H2"/>
    <property type="match status" value="2"/>
</dbReference>
<comment type="subcellular location">
    <subcellularLocation>
        <location evidence="1">Nucleus</location>
    </subcellularLocation>
</comment>
<reference evidence="11" key="2">
    <citation type="submission" date="2025-08" db="UniProtKB">
        <authorList>
            <consortium name="Ensembl"/>
        </authorList>
    </citation>
    <scope>IDENTIFICATION</scope>
</reference>
<dbReference type="PROSITE" id="PS00028">
    <property type="entry name" value="ZINC_FINGER_C2H2_1"/>
    <property type="match status" value="3"/>
</dbReference>
<dbReference type="GO" id="GO:0000981">
    <property type="term" value="F:DNA-binding transcription factor activity, RNA polymerase II-specific"/>
    <property type="evidence" value="ECO:0007669"/>
    <property type="project" value="TreeGrafter"/>
</dbReference>
<dbReference type="GeneTree" id="ENSGT00940000165969"/>
<dbReference type="GeneID" id="114768213"/>
<dbReference type="GO" id="GO:0008270">
    <property type="term" value="F:zinc ion binding"/>
    <property type="evidence" value="ECO:0007669"/>
    <property type="project" value="UniProtKB-KW"/>
</dbReference>
<dbReference type="Pfam" id="PF23561">
    <property type="entry name" value="zf-C2H2_15"/>
    <property type="match status" value="1"/>
</dbReference>
<keyword evidence="7" id="KW-0238">DNA-binding</keyword>
<dbReference type="GO" id="GO:0000978">
    <property type="term" value="F:RNA polymerase II cis-regulatory region sequence-specific DNA binding"/>
    <property type="evidence" value="ECO:0007669"/>
    <property type="project" value="TreeGrafter"/>
</dbReference>
<dbReference type="InterPro" id="IPR013087">
    <property type="entry name" value="Znf_C2H2_type"/>
</dbReference>
<reference evidence="11 12" key="1">
    <citation type="submission" date="2020-06" db="EMBL/GenBank/DDBJ databases">
        <authorList>
            <consortium name="Wellcome Sanger Institute Data Sharing"/>
        </authorList>
    </citation>
    <scope>NUCLEOTIDE SEQUENCE [LARGE SCALE GENOMIC DNA]</scope>
</reference>
<feature type="domain" description="C2H2-type" evidence="10">
    <location>
        <begin position="178"/>
        <end position="207"/>
    </location>
</feature>
<organism evidence="11 12">
    <name type="scientific">Denticeps clupeoides</name>
    <name type="common">denticle herring</name>
    <dbReference type="NCBI Taxonomy" id="299321"/>
    <lineage>
        <taxon>Eukaryota</taxon>
        <taxon>Metazoa</taxon>
        <taxon>Chordata</taxon>
        <taxon>Craniata</taxon>
        <taxon>Vertebrata</taxon>
        <taxon>Euteleostomi</taxon>
        <taxon>Actinopterygii</taxon>
        <taxon>Neopterygii</taxon>
        <taxon>Teleostei</taxon>
        <taxon>Clupei</taxon>
        <taxon>Clupeiformes</taxon>
        <taxon>Denticipitoidei</taxon>
        <taxon>Denticipitidae</taxon>
        <taxon>Denticeps</taxon>
    </lineage>
</organism>
<evidence type="ECO:0000256" key="3">
    <source>
        <dbReference type="ARBA" id="ARBA00022723"/>
    </source>
</evidence>
<dbReference type="InterPro" id="IPR043359">
    <property type="entry name" value="GLI-like"/>
</dbReference>
<keyword evidence="3" id="KW-0479">Metal-binding</keyword>
<dbReference type="InterPro" id="IPR041643">
    <property type="entry name" value="Znf_ZIC"/>
</dbReference>
<keyword evidence="12" id="KW-1185">Reference proteome</keyword>
<evidence type="ECO:0000313" key="11">
    <source>
        <dbReference type="Ensembl" id="ENSDCDP00010035285.1"/>
    </source>
</evidence>
<dbReference type="FunFam" id="3.30.160.60:FF:000039">
    <property type="entry name" value="Zinc finger protein ZIC 1"/>
    <property type="match status" value="1"/>
</dbReference>
<dbReference type="Gene3D" id="3.30.160.60">
    <property type="entry name" value="Classic Zinc Finger"/>
    <property type="match status" value="4"/>
</dbReference>
<dbReference type="RefSeq" id="XP_028816218.1">
    <property type="nucleotide sequence ID" value="XM_028960385.1"/>
</dbReference>
<evidence type="ECO:0000256" key="4">
    <source>
        <dbReference type="ARBA" id="ARBA00022737"/>
    </source>
</evidence>
<evidence type="ECO:0000256" key="1">
    <source>
        <dbReference type="ARBA" id="ARBA00004123"/>
    </source>
</evidence>
<sequence>MTSLPTFCGGPLPPSVGLPPSLKRCPDHAVPHLPDPGYPVMPPGATGRYRDLPSYIYHEQAHGSSEATLSATHPFLGLYKPLSVAADAPFRCPTRHAAKHELLCKWRDGQEGAATQPCARTFGTMYELVAHVTVEHVGGPEHSEYVCQWEDCPRDGKPFKAKYKLVNHVRVHTGEKPFPCPFHGCEKVFARSENLKIHKRTHTGEKPFKCDFEGCSRRFANSSDRKKHSHVHSSDKPYTCRVRGCDKCYTHPSSLRKHMKLHGGACVDKRPQGFLEPLLVPRAAYRPECVHGGHGGHGFPQGQRSFHASVANGWYTCHGGVDSVPLKHCSQDAPSELELCPR</sequence>
<dbReference type="FunFam" id="3.30.160.60:FF:001330">
    <property type="entry name" value="Zinc finger protein ZIC 4"/>
    <property type="match status" value="1"/>
</dbReference>
<dbReference type="AlphaFoldDB" id="A0AAY4CPY0"/>
<evidence type="ECO:0000256" key="5">
    <source>
        <dbReference type="ARBA" id="ARBA00022771"/>
    </source>
</evidence>
<keyword evidence="8" id="KW-0539">Nucleus</keyword>
<dbReference type="Pfam" id="PF18366">
    <property type="entry name" value="zf_ZIC"/>
    <property type="match status" value="1"/>
</dbReference>
<proteinExistence type="inferred from homology"/>
<dbReference type="Ensembl" id="ENSDCDT00010044028.1">
    <property type="protein sequence ID" value="ENSDCDP00010035285.1"/>
    <property type="gene ID" value="ENSDCDG00010022749.1"/>
</dbReference>
<dbReference type="FunFam" id="3.30.160.60:FF:000041">
    <property type="entry name" value="Zinc finger protein ZIC 1"/>
    <property type="match status" value="1"/>
</dbReference>
<feature type="domain" description="C2H2-type" evidence="10">
    <location>
        <begin position="145"/>
        <end position="177"/>
    </location>
</feature>
<dbReference type="InterPro" id="IPR056436">
    <property type="entry name" value="Znf-C2H2_ZIC1-5/GLI1-3-like"/>
</dbReference>
<comment type="similarity">
    <text evidence="2">Belongs to the GLI C2H2-type zinc-finger protein family.</text>
</comment>
<keyword evidence="4" id="KW-0677">Repeat</keyword>
<feature type="domain" description="C2H2-type" evidence="10">
    <location>
        <begin position="238"/>
        <end position="264"/>
    </location>
</feature>
<dbReference type="SMART" id="SM00355">
    <property type="entry name" value="ZnF_C2H2"/>
    <property type="match status" value="4"/>
</dbReference>
<evidence type="ECO:0000256" key="9">
    <source>
        <dbReference type="PROSITE-ProRule" id="PRU00042"/>
    </source>
</evidence>
<protein>
    <submittedName>
        <fullName evidence="11">Zic family member 6</fullName>
    </submittedName>
</protein>
<evidence type="ECO:0000259" key="10">
    <source>
        <dbReference type="PROSITE" id="PS50157"/>
    </source>
</evidence>
<feature type="domain" description="C2H2-type" evidence="10">
    <location>
        <begin position="208"/>
        <end position="237"/>
    </location>
</feature>
<keyword evidence="6" id="KW-0862">Zinc</keyword>
<evidence type="ECO:0000256" key="6">
    <source>
        <dbReference type="ARBA" id="ARBA00022833"/>
    </source>
</evidence>
<evidence type="ECO:0000256" key="7">
    <source>
        <dbReference type="ARBA" id="ARBA00023125"/>
    </source>
</evidence>
<keyword evidence="5 9" id="KW-0863">Zinc-finger</keyword>
<dbReference type="InterPro" id="IPR036236">
    <property type="entry name" value="Znf_C2H2_sf"/>
</dbReference>